<gene>
    <name evidence="4" type="primary">fbp</name>
    <name evidence="5" type="ORF">HMPREF3185_02022</name>
</gene>
<sequence length="657" mass="75262">MNITERELKYLGLLSKQYPSAASAAAEIINLSAILNLPKGTEHFLADIHGEYEAFIHVLKNASGTIRIKVENLFLGQIREQELRQLCTLIYYPKESLERLSQQHYLRKDWYKVTLNQLIKVLQCVSEKYTRSKVRKALPAQYSYITQELTHEDSMNPKKSAYVGAILDTIIDTGQADDFIIAICETIQRLAIDRLHIVGDVFDRGPGAQFIMDKLLTYHNVDIQWGNHDMLWMGAAVGNTASMANAIRIALRYANLSTLENGYGINMLPLARFAMEVYGKDPCTPFTPKLGDADETYDEKSILLMGQMHKAIAIIQFKLEHQLIARHPEYGMEDRDLLHRINQAEGTITLPNGETYPLKDTFFPTIDPNDPYKLTEAEADVVAKLLHSFRHSEKLLRHINFLFKKGSLYLTCNHNLLFHASVPLNEDKTFRKVKIRGRAFSGRALLDRIDEFVRQSHWSSSDHPEHKEAIDYMWYLWCGPDSPLFDKSAMTTFERYFIADKATHHEEKGYYYVYRTEEQVCDMILEEFDLKSTESHIINGHVPVREVKGEHPVQAGGKIMLIDGGFSRAYQSSTGIAGYTLIFNSQGLHLVKHEPFSSTREAIEHMEDISSTSVVKAYSTDRILVRDTDQGLILEDQIEELKKLLHAYRHGLIKERE</sequence>
<dbReference type="HAMAP" id="MF_01854">
    <property type="entry name" value="FBPase_class3"/>
    <property type="match status" value="1"/>
</dbReference>
<evidence type="ECO:0000256" key="2">
    <source>
        <dbReference type="ARBA" id="ARBA00023211"/>
    </source>
</evidence>
<dbReference type="GO" id="GO:0006094">
    <property type="term" value="P:gluconeogenesis"/>
    <property type="evidence" value="ECO:0007669"/>
    <property type="project" value="UniProtKB-UniRule"/>
</dbReference>
<dbReference type="InterPro" id="IPR029052">
    <property type="entry name" value="Metallo-depent_PP-like"/>
</dbReference>
<evidence type="ECO:0000313" key="5">
    <source>
        <dbReference type="EMBL" id="KXB73384.1"/>
    </source>
</evidence>
<dbReference type="Pfam" id="PF06874">
    <property type="entry name" value="FBPase_2"/>
    <property type="match status" value="1"/>
</dbReference>
<dbReference type="Proteomes" id="UP000070224">
    <property type="component" value="Unassembled WGS sequence"/>
</dbReference>
<keyword evidence="2 4" id="KW-0464">Manganese</keyword>
<dbReference type="EMBL" id="LSDK01000139">
    <property type="protein sequence ID" value="KXB73384.1"/>
    <property type="molecule type" value="Genomic_DNA"/>
</dbReference>
<comment type="pathway">
    <text evidence="4">Carbohydrate biosynthesis; gluconeogenesis.</text>
</comment>
<evidence type="ECO:0000313" key="6">
    <source>
        <dbReference type="Proteomes" id="UP000070224"/>
    </source>
</evidence>
<dbReference type="STRING" id="322095.HMPREF3185_02022"/>
<evidence type="ECO:0000256" key="4">
    <source>
        <dbReference type="HAMAP-Rule" id="MF_01854"/>
    </source>
</evidence>
<reference evidence="6" key="1">
    <citation type="submission" date="2016-01" db="EMBL/GenBank/DDBJ databases">
        <authorList>
            <person name="Mitreva M."/>
            <person name="Pepin K.H."/>
            <person name="Mihindukulasuriya K.A."/>
            <person name="Fulton R."/>
            <person name="Fronick C."/>
            <person name="O'Laughlin M."/>
            <person name="Miner T."/>
            <person name="Herter B."/>
            <person name="Rosa B.A."/>
            <person name="Cordes M."/>
            <person name="Tomlinson C."/>
            <person name="Wollam A."/>
            <person name="Palsikar V.B."/>
            <person name="Mardis E.R."/>
            <person name="Wilson R.K."/>
        </authorList>
    </citation>
    <scope>NUCLEOTIDE SEQUENCE [LARGE SCALE GENOMIC DNA]</scope>
    <source>
        <strain evidence="6">KA00683</strain>
    </source>
</reference>
<keyword evidence="1 4" id="KW-0378">Hydrolase</keyword>
<evidence type="ECO:0000256" key="3">
    <source>
        <dbReference type="ARBA" id="ARBA00023277"/>
    </source>
</evidence>
<accession>A0A134B0C0</accession>
<dbReference type="UniPathway" id="UPA00138"/>
<dbReference type="EC" id="3.1.3.11" evidence="4"/>
<dbReference type="AlphaFoldDB" id="A0A134B0C0"/>
<comment type="catalytic activity">
    <reaction evidence="4">
        <text>beta-D-fructose 1,6-bisphosphate + H2O = beta-D-fructose 6-phosphate + phosphate</text>
        <dbReference type="Rhea" id="RHEA:11064"/>
        <dbReference type="ChEBI" id="CHEBI:15377"/>
        <dbReference type="ChEBI" id="CHEBI:32966"/>
        <dbReference type="ChEBI" id="CHEBI:43474"/>
        <dbReference type="ChEBI" id="CHEBI:57634"/>
        <dbReference type="EC" id="3.1.3.11"/>
    </reaction>
</comment>
<dbReference type="Gene3D" id="3.60.21.10">
    <property type="match status" value="1"/>
</dbReference>
<proteinExistence type="inferred from homology"/>
<comment type="caution">
    <text evidence="5">The sequence shown here is derived from an EMBL/GenBank/DDBJ whole genome shotgun (WGS) entry which is preliminary data.</text>
</comment>
<name>A0A134B0C0_9PORP</name>
<protein>
    <recommendedName>
        <fullName evidence="4">Fructose-1,6-bisphosphatase class 3</fullName>
        <shortName evidence="4">FBPase class 3</shortName>
        <ecNumber evidence="4">3.1.3.11</ecNumber>
    </recommendedName>
    <alternativeName>
        <fullName evidence="4">D-fructose-1,6-bisphosphate 1-phosphohydrolase class 3</fullName>
    </alternativeName>
</protein>
<organism evidence="5 6">
    <name type="scientific">Porphyromonas somerae</name>
    <dbReference type="NCBI Taxonomy" id="322095"/>
    <lineage>
        <taxon>Bacteria</taxon>
        <taxon>Pseudomonadati</taxon>
        <taxon>Bacteroidota</taxon>
        <taxon>Bacteroidia</taxon>
        <taxon>Bacteroidales</taxon>
        <taxon>Porphyromonadaceae</taxon>
        <taxon>Porphyromonas</taxon>
    </lineage>
</organism>
<comment type="cofactor">
    <cofactor evidence="4">
        <name>Mn(2+)</name>
        <dbReference type="ChEBI" id="CHEBI:29035"/>
    </cofactor>
</comment>
<dbReference type="InterPro" id="IPR009164">
    <property type="entry name" value="FBPtase_class3"/>
</dbReference>
<dbReference type="OrthoDB" id="9779903at2"/>
<comment type="similarity">
    <text evidence="4">Belongs to the FBPase class 3 family.</text>
</comment>
<evidence type="ECO:0000256" key="1">
    <source>
        <dbReference type="ARBA" id="ARBA00022801"/>
    </source>
</evidence>
<dbReference type="PATRIC" id="fig|322095.3.peg.1994"/>
<dbReference type="GO" id="GO:0042132">
    <property type="term" value="F:fructose 1,6-bisphosphate 1-phosphatase activity"/>
    <property type="evidence" value="ECO:0007669"/>
    <property type="project" value="UniProtKB-UniRule"/>
</dbReference>
<keyword evidence="3 4" id="KW-0119">Carbohydrate metabolism</keyword>
<dbReference type="RefSeq" id="WP_060936066.1">
    <property type="nucleotide sequence ID" value="NZ_KQ960466.1"/>
</dbReference>
<dbReference type="SUPFAM" id="SSF56300">
    <property type="entry name" value="Metallo-dependent phosphatases"/>
    <property type="match status" value="1"/>
</dbReference>
<keyword evidence="6" id="KW-1185">Reference proteome</keyword>
<dbReference type="PIRSF" id="PIRSF000906">
    <property type="entry name" value="FBPtase_Bacill"/>
    <property type="match status" value="1"/>
</dbReference>